<feature type="non-terminal residue" evidence="2">
    <location>
        <position position="144"/>
    </location>
</feature>
<feature type="compositionally biased region" description="Basic residues" evidence="1">
    <location>
        <begin position="15"/>
        <end position="25"/>
    </location>
</feature>
<feature type="compositionally biased region" description="Basic and acidic residues" evidence="1">
    <location>
        <begin position="26"/>
        <end position="58"/>
    </location>
</feature>
<evidence type="ECO:0000313" key="2">
    <source>
        <dbReference type="EMBL" id="CAA9289428.1"/>
    </source>
</evidence>
<name>A0A6J4JWH6_9BACT</name>
<reference evidence="2" key="1">
    <citation type="submission" date="2020-02" db="EMBL/GenBank/DDBJ databases">
        <authorList>
            <person name="Meier V. D."/>
        </authorList>
    </citation>
    <scope>NUCLEOTIDE SEQUENCE</scope>
    <source>
        <strain evidence="2">AVDCRST_MAG11</strain>
    </source>
</reference>
<proteinExistence type="predicted"/>
<feature type="region of interest" description="Disordered" evidence="1">
    <location>
        <begin position="1"/>
        <end position="98"/>
    </location>
</feature>
<gene>
    <name evidence="2" type="ORF">AVDCRST_MAG11-8</name>
</gene>
<feature type="non-terminal residue" evidence="2">
    <location>
        <position position="1"/>
    </location>
</feature>
<organism evidence="2">
    <name type="scientific">uncultured Gemmatimonadaceae bacterium</name>
    <dbReference type="NCBI Taxonomy" id="246130"/>
    <lineage>
        <taxon>Bacteria</taxon>
        <taxon>Pseudomonadati</taxon>
        <taxon>Gemmatimonadota</taxon>
        <taxon>Gemmatimonadia</taxon>
        <taxon>Gemmatimonadales</taxon>
        <taxon>Gemmatimonadaceae</taxon>
        <taxon>environmental samples</taxon>
    </lineage>
</organism>
<sequence length="144" mass="16464">VQQHQAQGLHADRAPHRRRDHRHPGRDRDPEVREHEGQGEARVGEVGRAQRDERDGGDLGRQQQPVHHHHADRRAVGPVARQRRHVDRADHGRLLAGRRQQLDHERYAEHLLGVGWRCRGFVGGRGRDHLRDWHGAGAGGYDSV</sequence>
<accession>A0A6J4JWH6</accession>
<evidence type="ECO:0000256" key="1">
    <source>
        <dbReference type="SAM" id="MobiDB-lite"/>
    </source>
</evidence>
<dbReference type="AlphaFoldDB" id="A0A6J4JWH6"/>
<dbReference type="EMBL" id="CADCTU010000002">
    <property type="protein sequence ID" value="CAA9289428.1"/>
    <property type="molecule type" value="Genomic_DNA"/>
</dbReference>
<protein>
    <submittedName>
        <fullName evidence="2">Fimbrial protein</fullName>
    </submittedName>
</protein>